<dbReference type="InterPro" id="IPR050351">
    <property type="entry name" value="BphY/WalK/GraS-like"/>
</dbReference>
<dbReference type="InterPro" id="IPR004358">
    <property type="entry name" value="Sig_transdc_His_kin-like_C"/>
</dbReference>
<dbReference type="Pfam" id="PF00512">
    <property type="entry name" value="HisKA"/>
    <property type="match status" value="1"/>
</dbReference>
<dbReference type="PANTHER" id="PTHR42878:SF15">
    <property type="entry name" value="BACTERIOPHYTOCHROME"/>
    <property type="match status" value="1"/>
</dbReference>
<dbReference type="PRINTS" id="PR00344">
    <property type="entry name" value="BCTRLSENSOR"/>
</dbReference>
<proteinExistence type="predicted"/>
<protein>
    <recommendedName>
        <fullName evidence="2">histidine kinase</fullName>
        <ecNumber evidence="2">2.7.13.3</ecNumber>
    </recommendedName>
</protein>
<dbReference type="CDD" id="cd00082">
    <property type="entry name" value="HisKA"/>
    <property type="match status" value="1"/>
</dbReference>
<dbReference type="Gene3D" id="3.30.450.40">
    <property type="match status" value="1"/>
</dbReference>
<dbReference type="SUPFAM" id="SSF55781">
    <property type="entry name" value="GAF domain-like"/>
    <property type="match status" value="1"/>
</dbReference>
<dbReference type="PANTHER" id="PTHR42878">
    <property type="entry name" value="TWO-COMPONENT HISTIDINE KINASE"/>
    <property type="match status" value="1"/>
</dbReference>
<dbReference type="SUPFAM" id="SSF55874">
    <property type="entry name" value="ATPase domain of HSP90 chaperone/DNA topoisomerase II/histidine kinase"/>
    <property type="match status" value="1"/>
</dbReference>
<dbReference type="Pfam" id="PF01590">
    <property type="entry name" value="GAF"/>
    <property type="match status" value="1"/>
</dbReference>
<sequence>MIEENFQEDIKNIGQIPIITQLLDVICQTTGMGFAAVARVTEDRWITCSVRDDISFGLKPGDELEIKTTICNEIRENHKPVVIDHVSKDPLFYNHHTPLQYGFESYISMPIIRKDGSFFGTLCAIDPNPHNVSSPQVTGMFTLFADLISFHLGAVESVNMSKTELEDERAINHNLENMVKQRTQELEESNIVLEKMNKELQAFAYISSHDLQEPLRKIQTFAAVISDKEAKNLSETGKDYFRRMQNAASRMQTLINDLLAYSRTSITERVYEDTHLNDVLTNVKADLSEELIQKNAAIDADEMCRVEVIPFQFRQLLYNIISNSLKFSDPDRHPVITIRCKIELGSILNYEKLNPAQKYCHIRITDNGIGFDTKYSDRIFELFQRLQDRSQFKGTGIGLAIVKKIVENHHGYITAHGVPNHGAQFDIYLPSK</sequence>
<evidence type="ECO:0000256" key="1">
    <source>
        <dbReference type="ARBA" id="ARBA00000085"/>
    </source>
</evidence>
<dbReference type="OrthoDB" id="9124519at2"/>
<keyword evidence="5" id="KW-0418">Kinase</keyword>
<dbReference type="Proteomes" id="UP000320643">
    <property type="component" value="Unassembled WGS sequence"/>
</dbReference>
<dbReference type="PROSITE" id="PS50109">
    <property type="entry name" value="HIS_KIN"/>
    <property type="match status" value="1"/>
</dbReference>
<keyword evidence="4" id="KW-0808">Transferase</keyword>
<dbReference type="AlphaFoldDB" id="A0A552V1Q3"/>
<dbReference type="EC" id="2.7.13.3" evidence="2"/>
<dbReference type="SMART" id="SM00388">
    <property type="entry name" value="HisKA"/>
    <property type="match status" value="1"/>
</dbReference>
<dbReference type="InterPro" id="IPR036890">
    <property type="entry name" value="HATPase_C_sf"/>
</dbReference>
<keyword evidence="8" id="KW-1185">Reference proteome</keyword>
<dbReference type="GO" id="GO:0000155">
    <property type="term" value="F:phosphorelay sensor kinase activity"/>
    <property type="evidence" value="ECO:0007669"/>
    <property type="project" value="InterPro"/>
</dbReference>
<dbReference type="SMART" id="SM00065">
    <property type="entry name" value="GAF"/>
    <property type="match status" value="1"/>
</dbReference>
<dbReference type="InterPro" id="IPR003018">
    <property type="entry name" value="GAF"/>
</dbReference>
<organism evidence="7 8">
    <name type="scientific">Flavobacterium zepuense</name>
    <dbReference type="NCBI Taxonomy" id="2593302"/>
    <lineage>
        <taxon>Bacteria</taxon>
        <taxon>Pseudomonadati</taxon>
        <taxon>Bacteroidota</taxon>
        <taxon>Flavobacteriia</taxon>
        <taxon>Flavobacteriales</taxon>
        <taxon>Flavobacteriaceae</taxon>
        <taxon>Flavobacterium</taxon>
    </lineage>
</organism>
<evidence type="ECO:0000256" key="3">
    <source>
        <dbReference type="ARBA" id="ARBA00022553"/>
    </source>
</evidence>
<dbReference type="Gene3D" id="1.10.287.130">
    <property type="match status" value="1"/>
</dbReference>
<gene>
    <name evidence="7" type="ORF">FMM05_11135</name>
</gene>
<reference evidence="7 8" key="1">
    <citation type="submission" date="2019-07" db="EMBL/GenBank/DDBJ databases">
        <title>Flavobacterium sp. nov., isolated from glacier ice.</title>
        <authorList>
            <person name="Liu Q."/>
            <person name="Xin Y.-H."/>
        </authorList>
    </citation>
    <scope>NUCLEOTIDE SEQUENCE [LARGE SCALE GENOMIC DNA]</scope>
    <source>
        <strain evidence="7 8">ZT4R6</strain>
    </source>
</reference>
<dbReference type="InterPro" id="IPR003594">
    <property type="entry name" value="HATPase_dom"/>
</dbReference>
<comment type="caution">
    <text evidence="7">The sequence shown here is derived from an EMBL/GenBank/DDBJ whole genome shotgun (WGS) entry which is preliminary data.</text>
</comment>
<dbReference type="GO" id="GO:0030295">
    <property type="term" value="F:protein kinase activator activity"/>
    <property type="evidence" value="ECO:0007669"/>
    <property type="project" value="TreeGrafter"/>
</dbReference>
<name>A0A552V1Q3_9FLAO</name>
<comment type="catalytic activity">
    <reaction evidence="1">
        <text>ATP + protein L-histidine = ADP + protein N-phospho-L-histidine.</text>
        <dbReference type="EC" id="2.7.13.3"/>
    </reaction>
</comment>
<dbReference type="EMBL" id="VJVZ01000006">
    <property type="protein sequence ID" value="TRW24378.1"/>
    <property type="molecule type" value="Genomic_DNA"/>
</dbReference>
<evidence type="ECO:0000256" key="5">
    <source>
        <dbReference type="ARBA" id="ARBA00022777"/>
    </source>
</evidence>
<dbReference type="GO" id="GO:0000156">
    <property type="term" value="F:phosphorelay response regulator activity"/>
    <property type="evidence" value="ECO:0007669"/>
    <property type="project" value="TreeGrafter"/>
</dbReference>
<dbReference type="Gene3D" id="3.30.565.10">
    <property type="entry name" value="Histidine kinase-like ATPase, C-terminal domain"/>
    <property type="match status" value="1"/>
</dbReference>
<evidence type="ECO:0000259" key="6">
    <source>
        <dbReference type="PROSITE" id="PS50109"/>
    </source>
</evidence>
<dbReference type="GO" id="GO:0007234">
    <property type="term" value="P:osmosensory signaling via phosphorelay pathway"/>
    <property type="evidence" value="ECO:0007669"/>
    <property type="project" value="TreeGrafter"/>
</dbReference>
<dbReference type="InterPro" id="IPR036097">
    <property type="entry name" value="HisK_dim/P_sf"/>
</dbReference>
<dbReference type="Pfam" id="PF02518">
    <property type="entry name" value="HATPase_c"/>
    <property type="match status" value="1"/>
</dbReference>
<dbReference type="InterPro" id="IPR005467">
    <property type="entry name" value="His_kinase_dom"/>
</dbReference>
<evidence type="ECO:0000313" key="8">
    <source>
        <dbReference type="Proteomes" id="UP000320643"/>
    </source>
</evidence>
<evidence type="ECO:0000313" key="7">
    <source>
        <dbReference type="EMBL" id="TRW24378.1"/>
    </source>
</evidence>
<dbReference type="SMART" id="SM00387">
    <property type="entry name" value="HATPase_c"/>
    <property type="match status" value="1"/>
</dbReference>
<feature type="domain" description="Histidine kinase" evidence="6">
    <location>
        <begin position="206"/>
        <end position="432"/>
    </location>
</feature>
<accession>A0A552V1Q3</accession>
<evidence type="ECO:0000256" key="2">
    <source>
        <dbReference type="ARBA" id="ARBA00012438"/>
    </source>
</evidence>
<keyword evidence="3" id="KW-0597">Phosphoprotein</keyword>
<dbReference type="InterPro" id="IPR003661">
    <property type="entry name" value="HisK_dim/P_dom"/>
</dbReference>
<dbReference type="SUPFAM" id="SSF47384">
    <property type="entry name" value="Homodimeric domain of signal transducing histidine kinase"/>
    <property type="match status" value="1"/>
</dbReference>
<dbReference type="RefSeq" id="WP_143373458.1">
    <property type="nucleotide sequence ID" value="NZ_VJVZ01000006.1"/>
</dbReference>
<dbReference type="InterPro" id="IPR029016">
    <property type="entry name" value="GAF-like_dom_sf"/>
</dbReference>
<evidence type="ECO:0000256" key="4">
    <source>
        <dbReference type="ARBA" id="ARBA00022679"/>
    </source>
</evidence>